<dbReference type="SUPFAM" id="SSF57701">
    <property type="entry name" value="Zn2/Cys6 DNA-binding domain"/>
    <property type="match status" value="1"/>
</dbReference>
<feature type="domain" description="Zn(2)-C6 fungal-type" evidence="5">
    <location>
        <begin position="10"/>
        <end position="38"/>
    </location>
</feature>
<keyword evidence="1" id="KW-0805">Transcription regulation</keyword>
<reference evidence="6" key="1">
    <citation type="submission" date="2021-12" db="EMBL/GenBank/DDBJ databases">
        <title>Convergent genome expansion in fungi linked to evolution of root-endophyte symbiosis.</title>
        <authorList>
            <consortium name="DOE Joint Genome Institute"/>
            <person name="Ke Y.-H."/>
            <person name="Bonito G."/>
            <person name="Liao H.-L."/>
            <person name="Looney B."/>
            <person name="Rojas-Flechas A."/>
            <person name="Nash J."/>
            <person name="Hameed K."/>
            <person name="Schadt C."/>
            <person name="Martin F."/>
            <person name="Crous P.W."/>
            <person name="Miettinen O."/>
            <person name="Magnuson J.K."/>
            <person name="Labbe J."/>
            <person name="Jacobson D."/>
            <person name="Doktycz M.J."/>
            <person name="Veneault-Fourrey C."/>
            <person name="Kuo A."/>
            <person name="Mondo S."/>
            <person name="Calhoun S."/>
            <person name="Riley R."/>
            <person name="Ohm R."/>
            <person name="LaButti K."/>
            <person name="Andreopoulos B."/>
            <person name="Pangilinan J."/>
            <person name="Nolan M."/>
            <person name="Tritt A."/>
            <person name="Clum A."/>
            <person name="Lipzen A."/>
            <person name="Daum C."/>
            <person name="Barry K."/>
            <person name="Grigoriev I.V."/>
            <person name="Vilgalys R."/>
        </authorList>
    </citation>
    <scope>NUCLEOTIDE SEQUENCE</scope>
    <source>
        <strain evidence="6">PMI_201</strain>
    </source>
</reference>
<dbReference type="Pfam" id="PF00172">
    <property type="entry name" value="Zn_clus"/>
    <property type="match status" value="1"/>
</dbReference>
<dbReference type="AlphaFoldDB" id="A0AAD4KII7"/>
<dbReference type="InterPro" id="IPR053178">
    <property type="entry name" value="Osmoadaptation_assoc"/>
</dbReference>
<dbReference type="InterPro" id="IPR036864">
    <property type="entry name" value="Zn2-C6_fun-type_DNA-bd_sf"/>
</dbReference>
<dbReference type="Proteomes" id="UP001201262">
    <property type="component" value="Unassembled WGS sequence"/>
</dbReference>
<dbReference type="GeneID" id="70252173"/>
<evidence type="ECO:0000256" key="2">
    <source>
        <dbReference type="ARBA" id="ARBA00023125"/>
    </source>
</evidence>
<keyword evidence="7" id="KW-1185">Reference proteome</keyword>
<evidence type="ECO:0000313" key="7">
    <source>
        <dbReference type="Proteomes" id="UP001201262"/>
    </source>
</evidence>
<organism evidence="6 7">
    <name type="scientific">Talaromyces proteolyticus</name>
    <dbReference type="NCBI Taxonomy" id="1131652"/>
    <lineage>
        <taxon>Eukaryota</taxon>
        <taxon>Fungi</taxon>
        <taxon>Dikarya</taxon>
        <taxon>Ascomycota</taxon>
        <taxon>Pezizomycotina</taxon>
        <taxon>Eurotiomycetes</taxon>
        <taxon>Eurotiomycetidae</taxon>
        <taxon>Eurotiales</taxon>
        <taxon>Trichocomaceae</taxon>
        <taxon>Talaromyces</taxon>
        <taxon>Talaromyces sect. Bacilispori</taxon>
    </lineage>
</organism>
<evidence type="ECO:0000256" key="3">
    <source>
        <dbReference type="ARBA" id="ARBA00023163"/>
    </source>
</evidence>
<dbReference type="Gene3D" id="4.10.240.10">
    <property type="entry name" value="Zn(2)-C6 fungal-type DNA-binding domain"/>
    <property type="match status" value="1"/>
</dbReference>
<gene>
    <name evidence="6" type="ORF">BGW36DRAFT_45387</name>
</gene>
<dbReference type="EMBL" id="JAJTJA010000011">
    <property type="protein sequence ID" value="KAH8692400.1"/>
    <property type="molecule type" value="Genomic_DNA"/>
</dbReference>
<dbReference type="PROSITE" id="PS50048">
    <property type="entry name" value="ZN2_CY6_FUNGAL_2"/>
    <property type="match status" value="1"/>
</dbReference>
<dbReference type="SMART" id="SM00066">
    <property type="entry name" value="GAL4"/>
    <property type="match status" value="1"/>
</dbReference>
<protein>
    <recommendedName>
        <fullName evidence="5">Zn(2)-C6 fungal-type domain-containing protein</fullName>
    </recommendedName>
</protein>
<comment type="caution">
    <text evidence="6">The sequence shown here is derived from an EMBL/GenBank/DDBJ whole genome shotgun (WGS) entry which is preliminary data.</text>
</comment>
<dbReference type="GO" id="GO:0003677">
    <property type="term" value="F:DNA binding"/>
    <property type="evidence" value="ECO:0007669"/>
    <property type="project" value="UniProtKB-KW"/>
</dbReference>
<keyword evidence="2" id="KW-0238">DNA-binding</keyword>
<dbReference type="InterPro" id="IPR001138">
    <property type="entry name" value="Zn2Cys6_DnaBD"/>
</dbReference>
<evidence type="ECO:0000256" key="4">
    <source>
        <dbReference type="ARBA" id="ARBA00023242"/>
    </source>
</evidence>
<dbReference type="PANTHER" id="PTHR38111">
    <property type="entry name" value="ZN(2)-C6 FUNGAL-TYPE DOMAIN-CONTAINING PROTEIN-RELATED"/>
    <property type="match status" value="1"/>
</dbReference>
<evidence type="ECO:0000313" key="6">
    <source>
        <dbReference type="EMBL" id="KAH8692400.1"/>
    </source>
</evidence>
<dbReference type="GO" id="GO:0008270">
    <property type="term" value="F:zinc ion binding"/>
    <property type="evidence" value="ECO:0007669"/>
    <property type="project" value="InterPro"/>
</dbReference>
<name>A0AAD4KII7_9EURO</name>
<evidence type="ECO:0000259" key="5">
    <source>
        <dbReference type="PROSITE" id="PS50048"/>
    </source>
</evidence>
<accession>A0AAD4KII7</accession>
<sequence length="480" mass="54833">MVGVSGRSRACANCKSRHIKCDEARPSCNRCVKAGLNCRGYERMTKFVDETLWTRGKHSSSIVSKKTASYPSSWNSADISKKLDPLVMRFLRGMFMPHNVDFTSWHYSPSDGAVVRRPFLPGVTLQALALSLHGKVTRNQESLNQAVELYGFSIRSIRADLRDENAVSTTLLISSVLHMTMYEWVHATNTLAWKHHAQALARMVEMRGPYVFKQGIEKRLFLQARSMILIAALEDRKRTFLAEDIWQTVPWSNTPELKTYINRYVDLVLFIPSIMEDLDILRQAETEAKQCSIRDRIRTTILSLHKRLLDIRCDWEIITANAAYEAPPQRSEHVYSSVDETGSALFTSLLGFKDLQTCVEMGMYHVILFFLRDFENEIGMEQVNNTPSLAMPKRSNPGLKFPHELMTVRDIGIDICRSVEFFLQPSHGLTGAYFLIFPLRVAQFAFELDEDRAIVAWTRKIMRHIGDTYGFSTAYAFCGS</sequence>
<proteinExistence type="predicted"/>
<dbReference type="GO" id="GO:0000981">
    <property type="term" value="F:DNA-binding transcription factor activity, RNA polymerase II-specific"/>
    <property type="evidence" value="ECO:0007669"/>
    <property type="project" value="InterPro"/>
</dbReference>
<dbReference type="PROSITE" id="PS00463">
    <property type="entry name" value="ZN2_CY6_FUNGAL_1"/>
    <property type="match status" value="1"/>
</dbReference>
<keyword evidence="3" id="KW-0804">Transcription</keyword>
<dbReference type="RefSeq" id="XP_046068397.1">
    <property type="nucleotide sequence ID" value="XM_046221886.1"/>
</dbReference>
<evidence type="ECO:0000256" key="1">
    <source>
        <dbReference type="ARBA" id="ARBA00023015"/>
    </source>
</evidence>
<dbReference type="PANTHER" id="PTHR38111:SF2">
    <property type="entry name" value="FINGER DOMAIN PROTEIN, PUTATIVE (AFU_ORTHOLOGUE AFUA_1G01560)-RELATED"/>
    <property type="match status" value="1"/>
</dbReference>
<dbReference type="CDD" id="cd00067">
    <property type="entry name" value="GAL4"/>
    <property type="match status" value="1"/>
</dbReference>
<keyword evidence="4" id="KW-0539">Nucleus</keyword>